<keyword evidence="6" id="KW-0067">ATP-binding</keyword>
<dbReference type="PANTHER" id="PTHR44899">
    <property type="entry name" value="CAMK FAMILY PROTEIN KINASE"/>
    <property type="match status" value="1"/>
</dbReference>
<accession>A0AAU9IUH7</accession>
<dbReference type="GO" id="GO:0005524">
    <property type="term" value="F:ATP binding"/>
    <property type="evidence" value="ECO:0007669"/>
    <property type="project" value="UniProtKB-KW"/>
</dbReference>
<dbReference type="Gene3D" id="1.10.510.10">
    <property type="entry name" value="Transferase(Phosphotransferase) domain 1"/>
    <property type="match status" value="1"/>
</dbReference>
<keyword evidence="12" id="KW-1185">Reference proteome</keyword>
<dbReference type="PANTHER" id="PTHR44899:SF3">
    <property type="entry name" value="SERINE_THREONINE-PROTEIN KINASE NEK1"/>
    <property type="match status" value="1"/>
</dbReference>
<name>A0AAU9IUH7_9CILI</name>
<keyword evidence="3" id="KW-0808">Transferase</keyword>
<gene>
    <name evidence="11" type="ORF">BSTOLATCC_MIC18398</name>
</gene>
<dbReference type="AlphaFoldDB" id="A0AAU9IUH7"/>
<evidence type="ECO:0000256" key="6">
    <source>
        <dbReference type="ARBA" id="ARBA00022840"/>
    </source>
</evidence>
<sequence length="657" mass="75620">MELFPEELTNAFEFKDHLNFGGYGTIYRAIKRSNGQMYAIKAVARTSTGSTWKDIGAELQVLSWANPYKLRLDSFFVKGETFYMVIDYCQNGDLLKAVVDKICAHEIFEEDEIWKYFIQICFGLESLHYNGFIHRDLHPQNILLDENKDIKIADFGTSRSLLTKTIQGVASYQSPRTHSGDLQVKESDVWAVGCILYYLCNLEHPFGDNVNKIKNEPHRPIRSEYSNELRYFVDWCLKKRREDRPTIVDILTNEFIVNKTLSLGITIPQTSAMNAAIYQIQLEKERERNEQLKKELSKYRKESIARKNEIGSLKEEIGYLNSIINENKKSEKDLKDRIEDLLNSQMIKIPQAQMIQELREKRSEILNRSNGPELEQDFRRTCSKCSSDIYALQQAYQDYTNAYRQKASLYTITGKDSRTNLIIYDTENNIKEVRIVETPQPLDWGTCITQLPNGNLFCFGNSELSGVSLIIGENNIFKELPSGTPCCASSAIYFNNSVYCFGGWNNQNLTLSKRFDLNKSRWIKLEPLPQADCHCNSVIFNGDIVISGYDNKNLLRYSIGSNTFVATPYDFQARKGKILISTEKLYLIECGSNGSIYESELSNDTAWRRIGDSVIRSDLDQVYLSYNKGGINIVYLYGDPTSYFKFNLETKRLNKLD</sequence>
<organism evidence="11 12">
    <name type="scientific">Blepharisma stoltei</name>
    <dbReference type="NCBI Taxonomy" id="1481888"/>
    <lineage>
        <taxon>Eukaryota</taxon>
        <taxon>Sar</taxon>
        <taxon>Alveolata</taxon>
        <taxon>Ciliophora</taxon>
        <taxon>Postciliodesmatophora</taxon>
        <taxon>Heterotrichea</taxon>
        <taxon>Heterotrichida</taxon>
        <taxon>Blepharismidae</taxon>
        <taxon>Blepharisma</taxon>
    </lineage>
</organism>
<evidence type="ECO:0000256" key="1">
    <source>
        <dbReference type="ARBA" id="ARBA00012513"/>
    </source>
</evidence>
<dbReference type="GO" id="GO:0004674">
    <property type="term" value="F:protein serine/threonine kinase activity"/>
    <property type="evidence" value="ECO:0007669"/>
    <property type="project" value="UniProtKB-KW"/>
</dbReference>
<evidence type="ECO:0000256" key="5">
    <source>
        <dbReference type="ARBA" id="ARBA00022777"/>
    </source>
</evidence>
<dbReference type="PROSITE" id="PS50011">
    <property type="entry name" value="PROTEIN_KINASE_DOM"/>
    <property type="match status" value="1"/>
</dbReference>
<keyword evidence="5" id="KW-0418">Kinase</keyword>
<dbReference type="SUPFAM" id="SSF50965">
    <property type="entry name" value="Galactose oxidase, central domain"/>
    <property type="match status" value="1"/>
</dbReference>
<evidence type="ECO:0000313" key="12">
    <source>
        <dbReference type="Proteomes" id="UP001162131"/>
    </source>
</evidence>
<reference evidence="11" key="1">
    <citation type="submission" date="2021-09" db="EMBL/GenBank/DDBJ databases">
        <authorList>
            <consortium name="AG Swart"/>
            <person name="Singh M."/>
            <person name="Singh A."/>
            <person name="Seah K."/>
            <person name="Emmerich C."/>
        </authorList>
    </citation>
    <scope>NUCLEOTIDE SEQUENCE</scope>
    <source>
        <strain evidence="11">ATCC30299</strain>
    </source>
</reference>
<dbReference type="Gene3D" id="2.120.10.80">
    <property type="entry name" value="Kelch-type beta propeller"/>
    <property type="match status" value="1"/>
</dbReference>
<dbReference type="Proteomes" id="UP001162131">
    <property type="component" value="Unassembled WGS sequence"/>
</dbReference>
<dbReference type="InterPro" id="IPR000719">
    <property type="entry name" value="Prot_kinase_dom"/>
</dbReference>
<feature type="coiled-coil region" evidence="9">
    <location>
        <begin position="275"/>
        <end position="344"/>
    </location>
</feature>
<dbReference type="InterPro" id="IPR051131">
    <property type="entry name" value="NEK_Ser/Thr_kinase_NIMA"/>
</dbReference>
<evidence type="ECO:0000256" key="2">
    <source>
        <dbReference type="ARBA" id="ARBA00022527"/>
    </source>
</evidence>
<comment type="caution">
    <text evidence="11">The sequence shown here is derived from an EMBL/GenBank/DDBJ whole genome shotgun (WGS) entry which is preliminary data.</text>
</comment>
<evidence type="ECO:0000256" key="7">
    <source>
        <dbReference type="ARBA" id="ARBA00047899"/>
    </source>
</evidence>
<keyword evidence="9" id="KW-0175">Coiled coil</keyword>
<proteinExistence type="predicted"/>
<feature type="domain" description="Protein kinase" evidence="10">
    <location>
        <begin position="12"/>
        <end position="256"/>
    </location>
</feature>
<evidence type="ECO:0000256" key="4">
    <source>
        <dbReference type="ARBA" id="ARBA00022741"/>
    </source>
</evidence>
<dbReference type="InterPro" id="IPR011043">
    <property type="entry name" value="Gal_Oxase/kelch_b-propeller"/>
</dbReference>
<dbReference type="InterPro" id="IPR015915">
    <property type="entry name" value="Kelch-typ_b-propeller"/>
</dbReference>
<comment type="catalytic activity">
    <reaction evidence="7">
        <text>L-threonyl-[protein] + ATP = O-phospho-L-threonyl-[protein] + ADP + H(+)</text>
        <dbReference type="Rhea" id="RHEA:46608"/>
        <dbReference type="Rhea" id="RHEA-COMP:11060"/>
        <dbReference type="Rhea" id="RHEA-COMP:11605"/>
        <dbReference type="ChEBI" id="CHEBI:15378"/>
        <dbReference type="ChEBI" id="CHEBI:30013"/>
        <dbReference type="ChEBI" id="CHEBI:30616"/>
        <dbReference type="ChEBI" id="CHEBI:61977"/>
        <dbReference type="ChEBI" id="CHEBI:456216"/>
        <dbReference type="EC" id="2.7.11.1"/>
    </reaction>
</comment>
<evidence type="ECO:0000259" key="10">
    <source>
        <dbReference type="PROSITE" id="PS50011"/>
    </source>
</evidence>
<dbReference type="Pfam" id="PF00069">
    <property type="entry name" value="Pkinase"/>
    <property type="match status" value="1"/>
</dbReference>
<protein>
    <recommendedName>
        <fullName evidence="1">non-specific serine/threonine protein kinase</fullName>
        <ecNumber evidence="1">2.7.11.1</ecNumber>
    </recommendedName>
</protein>
<dbReference type="InterPro" id="IPR011009">
    <property type="entry name" value="Kinase-like_dom_sf"/>
</dbReference>
<evidence type="ECO:0000313" key="11">
    <source>
        <dbReference type="EMBL" id="CAG9317144.1"/>
    </source>
</evidence>
<evidence type="ECO:0000256" key="8">
    <source>
        <dbReference type="ARBA" id="ARBA00048679"/>
    </source>
</evidence>
<evidence type="ECO:0000256" key="3">
    <source>
        <dbReference type="ARBA" id="ARBA00022679"/>
    </source>
</evidence>
<keyword evidence="2" id="KW-0723">Serine/threonine-protein kinase</keyword>
<dbReference type="EMBL" id="CAJZBQ010000018">
    <property type="protein sequence ID" value="CAG9317144.1"/>
    <property type="molecule type" value="Genomic_DNA"/>
</dbReference>
<evidence type="ECO:0000256" key="9">
    <source>
        <dbReference type="SAM" id="Coils"/>
    </source>
</evidence>
<dbReference type="EC" id="2.7.11.1" evidence="1"/>
<keyword evidence="4" id="KW-0547">Nucleotide-binding</keyword>
<dbReference type="SUPFAM" id="SSF56112">
    <property type="entry name" value="Protein kinase-like (PK-like)"/>
    <property type="match status" value="1"/>
</dbReference>
<comment type="catalytic activity">
    <reaction evidence="8">
        <text>L-seryl-[protein] + ATP = O-phospho-L-seryl-[protein] + ADP + H(+)</text>
        <dbReference type="Rhea" id="RHEA:17989"/>
        <dbReference type="Rhea" id="RHEA-COMP:9863"/>
        <dbReference type="Rhea" id="RHEA-COMP:11604"/>
        <dbReference type="ChEBI" id="CHEBI:15378"/>
        <dbReference type="ChEBI" id="CHEBI:29999"/>
        <dbReference type="ChEBI" id="CHEBI:30616"/>
        <dbReference type="ChEBI" id="CHEBI:83421"/>
        <dbReference type="ChEBI" id="CHEBI:456216"/>
        <dbReference type="EC" id="2.7.11.1"/>
    </reaction>
</comment>